<proteinExistence type="predicted"/>
<sequence length="76" mass="9034">MSKKYEQRFQNSYEPNHFYGLQNVSIYPTPKRQNMSQTNIKIHIELIIFMDYKILGFLLPQSSRGLISTKSRKHIS</sequence>
<accession>A0A0A9HNI2</accession>
<dbReference type="AlphaFoldDB" id="A0A0A9HNI2"/>
<organism evidence="1">
    <name type="scientific">Arundo donax</name>
    <name type="common">Giant reed</name>
    <name type="synonym">Donax arundinaceus</name>
    <dbReference type="NCBI Taxonomy" id="35708"/>
    <lineage>
        <taxon>Eukaryota</taxon>
        <taxon>Viridiplantae</taxon>
        <taxon>Streptophyta</taxon>
        <taxon>Embryophyta</taxon>
        <taxon>Tracheophyta</taxon>
        <taxon>Spermatophyta</taxon>
        <taxon>Magnoliopsida</taxon>
        <taxon>Liliopsida</taxon>
        <taxon>Poales</taxon>
        <taxon>Poaceae</taxon>
        <taxon>PACMAD clade</taxon>
        <taxon>Arundinoideae</taxon>
        <taxon>Arundineae</taxon>
        <taxon>Arundo</taxon>
    </lineage>
</organism>
<protein>
    <submittedName>
        <fullName evidence="1">Uncharacterized protein</fullName>
    </submittedName>
</protein>
<evidence type="ECO:0000313" key="1">
    <source>
        <dbReference type="EMBL" id="JAE37409.1"/>
    </source>
</evidence>
<reference evidence="1" key="2">
    <citation type="journal article" date="2015" name="Data Brief">
        <title>Shoot transcriptome of the giant reed, Arundo donax.</title>
        <authorList>
            <person name="Barrero R.A."/>
            <person name="Guerrero F.D."/>
            <person name="Moolhuijzen P."/>
            <person name="Goolsby J.A."/>
            <person name="Tidwell J."/>
            <person name="Bellgard S.E."/>
            <person name="Bellgard M.I."/>
        </authorList>
    </citation>
    <scope>NUCLEOTIDE SEQUENCE</scope>
    <source>
        <tissue evidence="1">Shoot tissue taken approximately 20 cm above the soil surface</tissue>
    </source>
</reference>
<name>A0A0A9HNI2_ARUDO</name>
<dbReference type="EMBL" id="GBRH01160487">
    <property type="protein sequence ID" value="JAE37409.1"/>
    <property type="molecule type" value="Transcribed_RNA"/>
</dbReference>
<reference evidence="1" key="1">
    <citation type="submission" date="2014-09" db="EMBL/GenBank/DDBJ databases">
        <authorList>
            <person name="Magalhaes I.L.F."/>
            <person name="Oliveira U."/>
            <person name="Santos F.R."/>
            <person name="Vidigal T.H.D.A."/>
            <person name="Brescovit A.D."/>
            <person name="Santos A.J."/>
        </authorList>
    </citation>
    <scope>NUCLEOTIDE SEQUENCE</scope>
    <source>
        <tissue evidence="1">Shoot tissue taken approximately 20 cm above the soil surface</tissue>
    </source>
</reference>